<dbReference type="GO" id="GO:0016094">
    <property type="term" value="P:polyprenol biosynthetic process"/>
    <property type="evidence" value="ECO:0007669"/>
    <property type="project" value="TreeGrafter"/>
</dbReference>
<dbReference type="HAMAP" id="MF_01139">
    <property type="entry name" value="ISPT"/>
    <property type="match status" value="1"/>
</dbReference>
<feature type="binding site" evidence="3">
    <location>
        <position position="46"/>
    </location>
    <ligand>
        <name>substrate</name>
    </ligand>
</feature>
<proteinExistence type="inferred from homology"/>
<dbReference type="EC" id="2.5.1.-" evidence="3"/>
<feature type="binding site" evidence="3">
    <location>
        <begin position="204"/>
        <end position="206"/>
    </location>
    <ligand>
        <name>substrate</name>
    </ligand>
</feature>
<comment type="cofactor">
    <cofactor evidence="3">
        <name>Mg(2+)</name>
        <dbReference type="ChEBI" id="CHEBI:18420"/>
    </cofactor>
    <text evidence="3">Binds 2 magnesium ions per subunit.</text>
</comment>
<dbReference type="Gene3D" id="3.40.1180.10">
    <property type="entry name" value="Decaprenyl diphosphate synthase-like"/>
    <property type="match status" value="1"/>
</dbReference>
<reference evidence="4 5" key="1">
    <citation type="submission" date="2020-07" db="EMBL/GenBank/DDBJ databases">
        <title>Genomic Encyclopedia of Type Strains, Phase IV (KMG-IV): sequencing the most valuable type-strain genomes for metagenomic binning, comparative biology and taxonomic classification.</title>
        <authorList>
            <person name="Goeker M."/>
        </authorList>
    </citation>
    <scope>NUCLEOTIDE SEQUENCE [LARGE SCALE GENOMIC DNA]</scope>
    <source>
        <strain evidence="4 5">DSM 45533</strain>
    </source>
</reference>
<evidence type="ECO:0000256" key="1">
    <source>
        <dbReference type="ARBA" id="ARBA00022679"/>
    </source>
</evidence>
<comment type="subunit">
    <text evidence="3">Homodimer.</text>
</comment>
<organism evidence="4 5">
    <name type="scientific">Nonomuraea soli</name>
    <dbReference type="NCBI Taxonomy" id="1032476"/>
    <lineage>
        <taxon>Bacteria</taxon>
        <taxon>Bacillati</taxon>
        <taxon>Actinomycetota</taxon>
        <taxon>Actinomycetes</taxon>
        <taxon>Streptosporangiales</taxon>
        <taxon>Streptosporangiaceae</taxon>
        <taxon>Nonomuraea</taxon>
    </lineage>
</organism>
<dbReference type="InterPro" id="IPR001441">
    <property type="entry name" value="UPP_synth-like"/>
</dbReference>
<dbReference type="EMBL" id="JACDUR010000007">
    <property type="protein sequence ID" value="MBA2895832.1"/>
    <property type="molecule type" value="Genomic_DNA"/>
</dbReference>
<feature type="binding site" evidence="3">
    <location>
        <position position="198"/>
    </location>
    <ligand>
        <name>substrate</name>
    </ligand>
</feature>
<sequence>MIRALYLRILRDKVGRGPLPAHVGLIMDGNRRWARQMGFDNPSLGHEHGVAHIETVLGWCARLGIRQVTIYVASADNVRKRESFQVRYYMELIERIIAGTLVESSPLWRIHVAGRLDALPDSTAHALKLAQDATAGRDHDLTVAIGYDGRQEVVDAVRSLLLARTGDSLEEVAGTLSAESLDPYLYTAGRDDPDLVIRTSGEQRMSGFLLWQAAHSDLHFCDVYWPGFREIDFLRALRAHAQRRAA</sequence>
<dbReference type="NCBIfam" id="TIGR00055">
    <property type="entry name" value="uppS"/>
    <property type="match status" value="1"/>
</dbReference>
<feature type="binding site" evidence="3">
    <location>
        <position position="28"/>
    </location>
    <ligand>
        <name>Mg(2+)</name>
        <dbReference type="ChEBI" id="CHEBI:18420"/>
    </ligand>
</feature>
<feature type="active site" evidence="3">
    <location>
        <position position="28"/>
    </location>
</feature>
<feature type="binding site" evidence="3">
    <location>
        <begin position="74"/>
        <end position="76"/>
    </location>
    <ligand>
        <name>substrate</name>
    </ligand>
</feature>
<dbReference type="SUPFAM" id="SSF64005">
    <property type="entry name" value="Undecaprenyl diphosphate synthase"/>
    <property type="match status" value="1"/>
</dbReference>
<evidence type="ECO:0000256" key="2">
    <source>
        <dbReference type="ARBA" id="ARBA00038453"/>
    </source>
</evidence>
<feature type="binding site" evidence="3">
    <location>
        <begin position="29"/>
        <end position="32"/>
    </location>
    <ligand>
        <name>substrate</name>
    </ligand>
</feature>
<keyword evidence="1 3" id="KW-0808">Transferase</keyword>
<comment type="function">
    <text evidence="3">Catalyzes the condensation of isopentenyl diphosphate (IPP) with allylic pyrophosphates generating different type of terpenoids.</text>
</comment>
<protein>
    <recommendedName>
        <fullName evidence="3">Isoprenyl transferase</fullName>
        <ecNumber evidence="3">2.5.1.-</ecNumber>
    </recommendedName>
</protein>
<dbReference type="PANTHER" id="PTHR10291:SF43">
    <property type="entry name" value="DEHYDRODOLICHYL DIPHOSPHATE SYNTHASE COMPLEX SUBUNIT DHDDS"/>
    <property type="match status" value="1"/>
</dbReference>
<comment type="similarity">
    <text evidence="2">Belongs to the UPP synthase family. Z-FPP synthase subfamily.</text>
</comment>
<dbReference type="AlphaFoldDB" id="A0A7W0CRC5"/>
<dbReference type="Pfam" id="PF01255">
    <property type="entry name" value="Prenyltransf"/>
    <property type="match status" value="1"/>
</dbReference>
<dbReference type="CDD" id="cd00475">
    <property type="entry name" value="Cis_IPPS"/>
    <property type="match status" value="1"/>
</dbReference>
<keyword evidence="3" id="KW-0460">Magnesium</keyword>
<gene>
    <name evidence="4" type="ORF">HNR30_007218</name>
</gene>
<dbReference type="GO" id="GO:0000287">
    <property type="term" value="F:magnesium ion binding"/>
    <property type="evidence" value="ECO:0007669"/>
    <property type="project" value="UniProtKB-UniRule"/>
</dbReference>
<evidence type="ECO:0000256" key="3">
    <source>
        <dbReference type="HAMAP-Rule" id="MF_01139"/>
    </source>
</evidence>
<comment type="caution">
    <text evidence="3">Lacks conserved residue(s) required for the propagation of feature annotation.</text>
</comment>
<dbReference type="RefSeq" id="WP_246379910.1">
    <property type="nucleotide sequence ID" value="NZ_BAABAM010000011.1"/>
</dbReference>
<keyword evidence="5" id="KW-1185">Reference proteome</keyword>
<dbReference type="Proteomes" id="UP000530928">
    <property type="component" value="Unassembled WGS sequence"/>
</dbReference>
<feature type="binding site" evidence="3">
    <location>
        <position position="33"/>
    </location>
    <ligand>
        <name>substrate</name>
    </ligand>
</feature>
<dbReference type="PROSITE" id="PS01066">
    <property type="entry name" value="UPP_SYNTHASE"/>
    <property type="match status" value="1"/>
</dbReference>
<evidence type="ECO:0000313" key="4">
    <source>
        <dbReference type="EMBL" id="MBA2895832.1"/>
    </source>
</evidence>
<feature type="active site" description="Proton acceptor" evidence="3">
    <location>
        <position position="77"/>
    </location>
</feature>
<name>A0A7W0CRC5_9ACTN</name>
<evidence type="ECO:0000313" key="5">
    <source>
        <dbReference type="Proteomes" id="UP000530928"/>
    </source>
</evidence>
<feature type="binding site" evidence="3">
    <location>
        <position position="81"/>
    </location>
    <ligand>
        <name>substrate</name>
    </ligand>
</feature>
<dbReference type="InterPro" id="IPR036424">
    <property type="entry name" value="UPP_synth-like_sf"/>
</dbReference>
<accession>A0A7W0CRC5</accession>
<dbReference type="PANTHER" id="PTHR10291">
    <property type="entry name" value="DEHYDRODOLICHYL DIPHOSPHATE SYNTHASE FAMILY MEMBER"/>
    <property type="match status" value="1"/>
</dbReference>
<dbReference type="GO" id="GO:0045547">
    <property type="term" value="F:ditrans,polycis-polyprenyl diphosphate synthase [(2E,6E)-farnesyl diphosphate specific] activity"/>
    <property type="evidence" value="ECO:0007669"/>
    <property type="project" value="TreeGrafter"/>
</dbReference>
<comment type="caution">
    <text evidence="4">The sequence shown here is derived from an EMBL/GenBank/DDBJ whole genome shotgun (WGS) entry which is preliminary data.</text>
</comment>
<dbReference type="InterPro" id="IPR018520">
    <property type="entry name" value="UPP_synth-like_CS"/>
</dbReference>
<keyword evidence="3" id="KW-0479">Metal-binding</keyword>